<comment type="caution">
    <text evidence="2">The sequence shown here is derived from an EMBL/GenBank/DDBJ whole genome shotgun (WGS) entry which is preliminary data.</text>
</comment>
<dbReference type="SUPFAM" id="SSF55729">
    <property type="entry name" value="Acyl-CoA N-acyltransferases (Nat)"/>
    <property type="match status" value="2"/>
</dbReference>
<dbReference type="Proteomes" id="UP000033616">
    <property type="component" value="Unassembled WGS sequence"/>
</dbReference>
<dbReference type="GO" id="GO:0016747">
    <property type="term" value="F:acyltransferase activity, transferring groups other than amino-acyl groups"/>
    <property type="evidence" value="ECO:0007669"/>
    <property type="project" value="InterPro"/>
</dbReference>
<evidence type="ECO:0000313" key="2">
    <source>
        <dbReference type="EMBL" id="KJV55109.1"/>
    </source>
</evidence>
<dbReference type="STRING" id="1359168.OCHUTO_0984"/>
<dbReference type="InterPro" id="IPR016181">
    <property type="entry name" value="Acyl_CoA_acyltransferase"/>
</dbReference>
<dbReference type="PATRIC" id="fig|1359168.3.peg.708"/>
<dbReference type="PANTHER" id="PTHR43792">
    <property type="entry name" value="GNAT FAMILY, PUTATIVE (AFU_ORTHOLOGUE AFUA_3G00765)-RELATED-RELATED"/>
    <property type="match status" value="1"/>
</dbReference>
<dbReference type="Pfam" id="PF00583">
    <property type="entry name" value="Acetyltransf_1"/>
    <property type="match status" value="1"/>
</dbReference>
<organism evidence="2 3">
    <name type="scientific">Orientia chuto str. Dubai</name>
    <dbReference type="NCBI Taxonomy" id="1359168"/>
    <lineage>
        <taxon>Bacteria</taxon>
        <taxon>Pseudomonadati</taxon>
        <taxon>Pseudomonadota</taxon>
        <taxon>Alphaproteobacteria</taxon>
        <taxon>Rickettsiales</taxon>
        <taxon>Rickettsiaceae</taxon>
        <taxon>Rickettsieae</taxon>
        <taxon>Orientia</taxon>
    </lineage>
</organism>
<name>A0A0F3MKK4_9RICK</name>
<sequence length="335" mass="38399">MIETPRLLLRRPINDDMLIAENLWRDEKVREFLGGIISDDLIKQKVVELQNHWDLYQFGLCVVFDKSAKKITGICGLHHSEDGIELSYMFFSEFWGKGFAREAVTLCIDYGFNTLKFNKIIAITQEANIKSCQLLQMIGMVHIKSFERFNAQQCLFTIHNKQLCISIDRFMADDIPIIVSVFNQIGWNKPALLFEGYLRSKKRVSDWFGGSRPRRIRRLRDLKMAFFVSIFNEQNIPEIMDLNVLPSFRKMGIGSLLLDTAEKEAATKSQIIGIGVGLYAGEDGGYGPAQRLYIKRGYIPDGKGVTYNYQPIIPGNSYPLDDDLVLWFTKRLSSV</sequence>
<evidence type="ECO:0000259" key="1">
    <source>
        <dbReference type="PROSITE" id="PS51186"/>
    </source>
</evidence>
<dbReference type="AlphaFoldDB" id="A0A0F3MKK4"/>
<protein>
    <submittedName>
        <fullName evidence="2">Acetyltransferase family protein</fullName>
    </submittedName>
</protein>
<dbReference type="EMBL" id="LANP01000028">
    <property type="protein sequence ID" value="KJV55109.1"/>
    <property type="molecule type" value="Genomic_DNA"/>
</dbReference>
<evidence type="ECO:0000313" key="3">
    <source>
        <dbReference type="Proteomes" id="UP000033616"/>
    </source>
</evidence>
<feature type="domain" description="N-acetyltransferase" evidence="1">
    <location>
        <begin position="165"/>
        <end position="325"/>
    </location>
</feature>
<dbReference type="PROSITE" id="PS51186">
    <property type="entry name" value="GNAT"/>
    <property type="match status" value="1"/>
</dbReference>
<accession>A0A0F3MKK4</accession>
<dbReference type="Gene3D" id="3.40.630.30">
    <property type="match status" value="2"/>
</dbReference>
<reference evidence="2 3" key="1">
    <citation type="submission" date="2015-02" db="EMBL/GenBank/DDBJ databases">
        <title>Genome Sequencing of Rickettsiales.</title>
        <authorList>
            <person name="Daugherty S.C."/>
            <person name="Su Q."/>
            <person name="Abolude K."/>
            <person name="Beier-Sexton M."/>
            <person name="Carlyon J.A."/>
            <person name="Carter R."/>
            <person name="Day N.P."/>
            <person name="Dumler S.J."/>
            <person name="Dyachenko V."/>
            <person name="Godinez A."/>
            <person name="Kurtti T.J."/>
            <person name="Lichay M."/>
            <person name="Mullins K.E."/>
            <person name="Ott S."/>
            <person name="Pappas-Brown V."/>
            <person name="Paris D.H."/>
            <person name="Patel P."/>
            <person name="Richards A.L."/>
            <person name="Sadzewicz L."/>
            <person name="Sears K."/>
            <person name="Seidman D."/>
            <person name="Sengamalay N."/>
            <person name="Stenos J."/>
            <person name="Tallon L.J."/>
            <person name="Vincent G."/>
            <person name="Fraser C.M."/>
            <person name="Munderloh U."/>
            <person name="Dunning-Hotopp J.C."/>
        </authorList>
    </citation>
    <scope>NUCLEOTIDE SEQUENCE [LARGE SCALE GENOMIC DNA]</scope>
    <source>
        <strain evidence="2 3">Fuller</strain>
    </source>
</reference>
<proteinExistence type="predicted"/>
<dbReference type="PANTHER" id="PTHR43792:SF1">
    <property type="entry name" value="N-ACETYLTRANSFERASE DOMAIN-CONTAINING PROTEIN"/>
    <property type="match status" value="1"/>
</dbReference>
<gene>
    <name evidence="2" type="ORF">OCHUTO_0984</name>
</gene>
<keyword evidence="2" id="KW-0808">Transferase</keyword>
<dbReference type="RefSeq" id="WP_198139666.1">
    <property type="nucleotide sequence ID" value="NZ_LANP01000028.1"/>
</dbReference>
<dbReference type="Pfam" id="PF13302">
    <property type="entry name" value="Acetyltransf_3"/>
    <property type="match status" value="1"/>
</dbReference>
<dbReference type="InterPro" id="IPR051531">
    <property type="entry name" value="N-acetyltransferase"/>
</dbReference>
<dbReference type="CDD" id="cd04301">
    <property type="entry name" value="NAT_SF"/>
    <property type="match status" value="1"/>
</dbReference>
<dbReference type="InterPro" id="IPR000182">
    <property type="entry name" value="GNAT_dom"/>
</dbReference>
<keyword evidence="3" id="KW-1185">Reference proteome</keyword>